<keyword evidence="4" id="KW-1185">Reference proteome</keyword>
<dbReference type="EMBL" id="LSTO01000001">
    <property type="protein sequence ID" value="OWW22025.1"/>
    <property type="molecule type" value="Genomic_DNA"/>
</dbReference>
<dbReference type="PROSITE" id="PS51257">
    <property type="entry name" value="PROKAR_LIPOPROTEIN"/>
    <property type="match status" value="1"/>
</dbReference>
<sequence>MKKLFLLIPAVVVFAACSGGGDGDVGGTASSGSSQTPSAPQADRFTGDVSAVLGSSSETTEPAALDASPASKPEDTEPMPVS</sequence>
<dbReference type="Proteomes" id="UP000197535">
    <property type="component" value="Unassembled WGS sequence"/>
</dbReference>
<accession>A0A254THN3</accession>
<protein>
    <submittedName>
        <fullName evidence="3">Uncharacterized protein</fullName>
    </submittedName>
</protein>
<feature type="signal peptide" evidence="2">
    <location>
        <begin position="1"/>
        <end position="15"/>
    </location>
</feature>
<gene>
    <name evidence="3" type="ORF">AYR66_23575</name>
</gene>
<dbReference type="RefSeq" id="WP_088708857.1">
    <property type="nucleotide sequence ID" value="NZ_LSTO01000001.1"/>
</dbReference>
<feature type="chain" id="PRO_5012151707" evidence="2">
    <location>
        <begin position="16"/>
        <end position="82"/>
    </location>
</feature>
<evidence type="ECO:0000313" key="3">
    <source>
        <dbReference type="EMBL" id="OWW22025.1"/>
    </source>
</evidence>
<evidence type="ECO:0000256" key="2">
    <source>
        <dbReference type="SAM" id="SignalP"/>
    </source>
</evidence>
<keyword evidence="2" id="KW-0732">Signal</keyword>
<organism evidence="3 4">
    <name type="scientific">Noviherbaspirillum denitrificans</name>
    <dbReference type="NCBI Taxonomy" id="1968433"/>
    <lineage>
        <taxon>Bacteria</taxon>
        <taxon>Pseudomonadati</taxon>
        <taxon>Pseudomonadota</taxon>
        <taxon>Betaproteobacteria</taxon>
        <taxon>Burkholderiales</taxon>
        <taxon>Oxalobacteraceae</taxon>
        <taxon>Noviherbaspirillum</taxon>
    </lineage>
</organism>
<dbReference type="AlphaFoldDB" id="A0A254THN3"/>
<evidence type="ECO:0000256" key="1">
    <source>
        <dbReference type="SAM" id="MobiDB-lite"/>
    </source>
</evidence>
<name>A0A254THN3_9BURK</name>
<reference evidence="3 4" key="1">
    <citation type="submission" date="2016-02" db="EMBL/GenBank/DDBJ databases">
        <authorList>
            <person name="Wen L."/>
            <person name="He K."/>
            <person name="Yang H."/>
        </authorList>
    </citation>
    <scope>NUCLEOTIDE SEQUENCE [LARGE SCALE GENOMIC DNA]</scope>
    <source>
        <strain evidence="3 4">TSA40</strain>
    </source>
</reference>
<feature type="region of interest" description="Disordered" evidence="1">
    <location>
        <begin position="22"/>
        <end position="82"/>
    </location>
</feature>
<evidence type="ECO:0000313" key="4">
    <source>
        <dbReference type="Proteomes" id="UP000197535"/>
    </source>
</evidence>
<comment type="caution">
    <text evidence="3">The sequence shown here is derived from an EMBL/GenBank/DDBJ whole genome shotgun (WGS) entry which is preliminary data.</text>
</comment>
<proteinExistence type="predicted"/>